<protein>
    <submittedName>
        <fullName evidence="1">Uncharacterized protein</fullName>
    </submittedName>
</protein>
<dbReference type="AlphaFoldDB" id="A0A2Z4JDB9"/>
<sequence>MPHREFFQVDVPAHPNRNPALHGVHVFTGEASSGRQALKRARKGYDRARAAHRAGRQIPIGRPGTWAARGLRPGWELDWSAATVDLWMP</sequence>
<dbReference type="Proteomes" id="UP000249616">
    <property type="component" value="Plasmid unnamed1"/>
</dbReference>
<proteinExistence type="predicted"/>
<gene>
    <name evidence="1" type="ORF">DN051_41295</name>
</gene>
<dbReference type="RefSeq" id="WP_112442967.1">
    <property type="nucleotide sequence ID" value="NZ_CP030074.1"/>
</dbReference>
<organism evidence="1 2">
    <name type="scientific">Streptomyces cadmiisoli</name>
    <dbReference type="NCBI Taxonomy" id="2184053"/>
    <lineage>
        <taxon>Bacteria</taxon>
        <taxon>Bacillati</taxon>
        <taxon>Actinomycetota</taxon>
        <taxon>Actinomycetes</taxon>
        <taxon>Kitasatosporales</taxon>
        <taxon>Streptomycetaceae</taxon>
        <taxon>Streptomyces</taxon>
        <taxon>Streptomyces aurantiacus group</taxon>
    </lineage>
</organism>
<geneLocation type="plasmid" evidence="1 2">
    <name>unnamed1</name>
</geneLocation>
<dbReference type="EMBL" id="CP030074">
    <property type="protein sequence ID" value="AWW43066.1"/>
    <property type="molecule type" value="Genomic_DNA"/>
</dbReference>
<evidence type="ECO:0000313" key="1">
    <source>
        <dbReference type="EMBL" id="AWW43066.1"/>
    </source>
</evidence>
<keyword evidence="2" id="KW-1185">Reference proteome</keyword>
<keyword evidence="1" id="KW-0614">Plasmid</keyword>
<evidence type="ECO:0000313" key="2">
    <source>
        <dbReference type="Proteomes" id="UP000249616"/>
    </source>
</evidence>
<name>A0A2Z4JDB9_9ACTN</name>
<reference evidence="2" key="1">
    <citation type="submission" date="2018-06" db="EMBL/GenBank/DDBJ databases">
        <authorList>
            <person name="Li K."/>
        </authorList>
    </citation>
    <scope>NUCLEOTIDE SEQUENCE [LARGE SCALE GENOMIC DNA]</scope>
    <source>
        <strain evidence="2">ZFG47</strain>
        <plasmid evidence="2">unnamed1</plasmid>
    </source>
</reference>
<dbReference type="KEGG" id="scad:DN051_41295"/>
<accession>A0A2Z4JDB9</accession>